<accession>A0ABQ5X9I7</accession>
<dbReference type="CDD" id="cd02440">
    <property type="entry name" value="AdoMet_MTases"/>
    <property type="match status" value="1"/>
</dbReference>
<dbReference type="EMBL" id="BSOA01000013">
    <property type="protein sequence ID" value="GLQ87927.1"/>
    <property type="molecule type" value="Genomic_DNA"/>
</dbReference>
<gene>
    <name evidence="5" type="ORF">GCM10007898_14950</name>
</gene>
<dbReference type="Pfam" id="PF08241">
    <property type="entry name" value="Methyltransf_11"/>
    <property type="match status" value="1"/>
</dbReference>
<evidence type="ECO:0000256" key="2">
    <source>
        <dbReference type="ARBA" id="ARBA00022679"/>
    </source>
</evidence>
<sequence>MKYYDLYEALYQKIRLSNKPTWDAFFDHGSSFDQFWTKGFIDQALQHISFDRMPPRALELGCGVGQACCYLAQRGFEVSGIDISPTAIAMAQQCARERKLPIRFDCGNVMALDTSCRNFDLIMDGNCLHCVVFDEERAGVFARIRGLLAPGGYFLVSTMCWNEAVAYKHPLYRDESGVLWVDSGFVDQFMPGAGLRCDDMRDIDGMQCLPYRRVLSPEQLGKQLASSGFELIWQHIEPPRQTGVEPMFHAVLRVVP</sequence>
<keyword evidence="3" id="KW-0949">S-adenosyl-L-methionine</keyword>
<protein>
    <recommendedName>
        <fullName evidence="4">Methyltransferase type 11 domain-containing protein</fullName>
    </recommendedName>
</protein>
<dbReference type="RefSeq" id="WP_284331374.1">
    <property type="nucleotide sequence ID" value="NZ_BSOA01000013.1"/>
</dbReference>
<organism evidence="5 6">
    <name type="scientific">Dyella flagellata</name>
    <dbReference type="NCBI Taxonomy" id="1867833"/>
    <lineage>
        <taxon>Bacteria</taxon>
        <taxon>Pseudomonadati</taxon>
        <taxon>Pseudomonadota</taxon>
        <taxon>Gammaproteobacteria</taxon>
        <taxon>Lysobacterales</taxon>
        <taxon>Rhodanobacteraceae</taxon>
        <taxon>Dyella</taxon>
    </lineage>
</organism>
<dbReference type="Proteomes" id="UP001156627">
    <property type="component" value="Unassembled WGS sequence"/>
</dbReference>
<dbReference type="PANTHER" id="PTHR43464:SF19">
    <property type="entry name" value="UBIQUINONE BIOSYNTHESIS O-METHYLTRANSFERASE, MITOCHONDRIAL"/>
    <property type="match status" value="1"/>
</dbReference>
<keyword evidence="2" id="KW-0808">Transferase</keyword>
<evidence type="ECO:0000313" key="6">
    <source>
        <dbReference type="Proteomes" id="UP001156627"/>
    </source>
</evidence>
<proteinExistence type="predicted"/>
<dbReference type="SUPFAM" id="SSF53335">
    <property type="entry name" value="S-adenosyl-L-methionine-dependent methyltransferases"/>
    <property type="match status" value="1"/>
</dbReference>
<evidence type="ECO:0000256" key="3">
    <source>
        <dbReference type="ARBA" id="ARBA00022691"/>
    </source>
</evidence>
<dbReference type="PANTHER" id="PTHR43464">
    <property type="entry name" value="METHYLTRANSFERASE"/>
    <property type="match status" value="1"/>
</dbReference>
<dbReference type="InterPro" id="IPR029063">
    <property type="entry name" value="SAM-dependent_MTases_sf"/>
</dbReference>
<keyword evidence="1" id="KW-0489">Methyltransferase</keyword>
<reference evidence="6" key="1">
    <citation type="journal article" date="2019" name="Int. J. Syst. Evol. Microbiol.">
        <title>The Global Catalogue of Microorganisms (GCM) 10K type strain sequencing project: providing services to taxonomists for standard genome sequencing and annotation.</title>
        <authorList>
            <consortium name="The Broad Institute Genomics Platform"/>
            <consortium name="The Broad Institute Genome Sequencing Center for Infectious Disease"/>
            <person name="Wu L."/>
            <person name="Ma J."/>
        </authorList>
    </citation>
    <scope>NUCLEOTIDE SEQUENCE [LARGE SCALE GENOMIC DNA]</scope>
    <source>
        <strain evidence="6">NBRC 111981</strain>
    </source>
</reference>
<dbReference type="Gene3D" id="3.40.50.150">
    <property type="entry name" value="Vaccinia Virus protein VP39"/>
    <property type="match status" value="1"/>
</dbReference>
<evidence type="ECO:0000256" key="1">
    <source>
        <dbReference type="ARBA" id="ARBA00022603"/>
    </source>
</evidence>
<name>A0ABQ5X9I7_9GAMM</name>
<comment type="caution">
    <text evidence="5">The sequence shown here is derived from an EMBL/GenBank/DDBJ whole genome shotgun (WGS) entry which is preliminary data.</text>
</comment>
<feature type="domain" description="Methyltransferase type 11" evidence="4">
    <location>
        <begin position="58"/>
        <end position="156"/>
    </location>
</feature>
<dbReference type="InterPro" id="IPR013216">
    <property type="entry name" value="Methyltransf_11"/>
</dbReference>
<keyword evidence="6" id="KW-1185">Reference proteome</keyword>
<evidence type="ECO:0000313" key="5">
    <source>
        <dbReference type="EMBL" id="GLQ87927.1"/>
    </source>
</evidence>
<evidence type="ECO:0000259" key="4">
    <source>
        <dbReference type="Pfam" id="PF08241"/>
    </source>
</evidence>